<sequence length="2137" mass="236421">MESLKTLVKKNIQALILFGVVTLGYAQNDIQVITQVLPPYSPYFSDYVSYENRLVIQFNNTTSVPKEIRLTATIIGDNGVSMVLAPSFVPPSPILVPPLGMTRLTGIQLQDYWNINAWQVSGVTASEIIIGNGLPEGNYELCIRALDFATGQPLSLPAPSGCSFFNINSIEPPIILQPMCGEIVNTGAPQNLLFSWSIPAGANPSQIEYELVIMEVFNNMDPNQLFLSSGTPPFFQKIIPVNVYNYTLADPPLEKGRTYAFRVTALNKPGNPRPLNFRNGGSSEVCTFIYGEPEDTNNDVITIGQNTEQVTTVTIPIDEDQVLDNNQGQQGDPDPNDSPDCIATCTVNVPQNTTLLSNISPGETVSIGKFSMEVVQAQFSGNGFTGTGVVYTAFLEIPILVEFSNLKINTEKQVFDGKATATLDGGMPNNLDFITNPVDVPQITEGVFSSVQDFIEDEGRKIHLLKNETDGVGVPLSWEVNNNALTLLGIIFTPTQAHINLAAGFELFEANEPDQFLILTGSNCFRPNGFGENGQLNLLNTVTIPITEQLDQVFEPGTYVDYNCNGIGLIHLNGSLQFDRDLALPLDAEGNVIEGKLEAAYETDISNFNDWTLQLESFNHPFTIPGLVGFKMDATSIILDHSTASTPAQADKPNNWQGCFIENISVRFPEFFQINNQVIEKQIENFIVDKNGVSGTIGPFNNLIDISEGDVSGWPISVDQFSVVLENSNLDGVDINGGLKLPIADTELGYDLLLTSGENAEDPINFEFNVNTEEDLEVPMWFATLDLLEGSTVTITKYDNNWEPRAELHGSISLGWQENGPESDNMVSSIFLPSVTFENLTIEPGPNNIPDVNIGAFGITEAQATIADFSFGLNELSFQKDPNTNELGITIDMFVHLFSEGNSIGGSTAFTIWGALENNSYTYKRTQFNSISINGLDIGVATIDGDLFIYQKDEVYGNGFKGAFDIVLNPVEMSFAALMQFGSIKNEEEDYRYFYTDSYAKIDGSGIPIPPTPFAIFGGSGGFWVNMETPNLIPEANPKTLDELQLENELTDEDAQNMQPGTTRFEEDIKIPKKETAGFSQSIIIGINSAETLFNADLGFGMEIGVDGSFNGAIWMDGNGYLVQEMEADRADAFIKGDVNLTLQYDGNAEDNANLKVSNTSTLTIDILDGLVTGEGTLAIYADKNKWYHKLGYWTNEDYPWQDPTRATLSLGDFKGLGTDAGDGPLDASIHSYFMMGNDIPGVPKLPLDIRNHNDGPTLMPDERSSVFTAEGETPGLALGGGMHIAADMDFLIFYLRSKFITGFDFALREDTGLCAGNFGLNGMYAKGQAYGYFSGDAGVKLDLWVWKGEASLMQVDAVATLEAGLPNPEYLKGNVAVEGDVLDGLLVFNIDFNVALGEECNAPSSGPFDEYPIIAEVIPEDQAEKVEIFTIPEVSFNFPDGPFEYTEMNKNGKEVTRTFQYDLDYFTLEWIDAETNNPRSKDFFPVYRPDGYSATFTDLEFILPEETLITYSIGVTGNEIVDGNKEERTKETKIGSFTTDKLPSRIKEKHIWNSTPFLGENYFIPSNEPLGSITLPLAFSHWDDPQYWYVEAFELDDNYAGALADGTFDFIARFIDVKSKQTFESAYQVDNSNAQGVFGGQLTFPIPQGLDKEQIYELQLLVKFTPALNNVAMATNTQAVYQEVLLGASGQGGNNGGGGMNAGQGFKNLQGNLNFQSQNGMGIGNQVANTPPEPNLVFQGSLANANTGNQNVSIKRQHRKLLGATKTKNVIEWSLFDGFKFYFKTSKYGTLQTKLNTLIYEDTQLKNYQTDHFGIGTDTPEIITTQVPIAILKSGENFDEQVIFPKKKSILGHINGEKKTLTFSKKPLLEFKDQPFSTQWGTYGNTHFWGISPNDLKITYHVPNSNDWAQLEKEGVPYQNLDYTYPSPDYWSLILPEMQANNPWQSNRYLDNNRFQPFNDRHYPNVFEAIEGTPQVPTIHFYAHDYAIHGSLYHDGKPIGFNTKKLNYPPNGNNNGGGGMWGGNNQYQNPNPPSTEAYFGVIDYTEWLTMRDWYTLRKHINEANENIDQDDVAANYDYDTFIKVKDGIRNWIQNKHPYWPFRRSGCSLEFTLQKTGVSGIKRKVGYNVPPDLNIDN</sequence>
<name>A0A370QGD2_9FLAO</name>
<gene>
    <name evidence="1" type="ORF">C8D94_102536</name>
</gene>
<dbReference type="Proteomes" id="UP000255317">
    <property type="component" value="Unassembled WGS sequence"/>
</dbReference>
<organism evidence="1 2">
    <name type="scientific">Marinirhabdus gelatinilytica</name>
    <dbReference type="NCBI Taxonomy" id="1703343"/>
    <lineage>
        <taxon>Bacteria</taxon>
        <taxon>Pseudomonadati</taxon>
        <taxon>Bacteroidota</taxon>
        <taxon>Flavobacteriia</taxon>
        <taxon>Flavobacteriales</taxon>
        <taxon>Flavobacteriaceae</taxon>
    </lineage>
</organism>
<evidence type="ECO:0000313" key="2">
    <source>
        <dbReference type="Proteomes" id="UP000255317"/>
    </source>
</evidence>
<dbReference type="OrthoDB" id="610610at2"/>
<protein>
    <submittedName>
        <fullName evidence="1">Uncharacterized protein</fullName>
    </submittedName>
</protein>
<proteinExistence type="predicted"/>
<dbReference type="RefSeq" id="WP_115123530.1">
    <property type="nucleotide sequence ID" value="NZ_QRAO01000002.1"/>
</dbReference>
<dbReference type="SUPFAM" id="SSF49265">
    <property type="entry name" value="Fibronectin type III"/>
    <property type="match status" value="1"/>
</dbReference>
<keyword evidence="2" id="KW-1185">Reference proteome</keyword>
<accession>A0A370QGD2</accession>
<dbReference type="EMBL" id="QRAO01000002">
    <property type="protein sequence ID" value="RDK87349.1"/>
    <property type="molecule type" value="Genomic_DNA"/>
</dbReference>
<reference evidence="1 2" key="1">
    <citation type="submission" date="2018-07" db="EMBL/GenBank/DDBJ databases">
        <title>Genomic Encyclopedia of Type Strains, Phase IV (KMG-IV): sequencing the most valuable type-strain genomes for metagenomic binning, comparative biology and taxonomic classification.</title>
        <authorList>
            <person name="Goeker M."/>
        </authorList>
    </citation>
    <scope>NUCLEOTIDE SEQUENCE [LARGE SCALE GENOMIC DNA]</scope>
    <source>
        <strain evidence="1 2">DSM 101478</strain>
    </source>
</reference>
<evidence type="ECO:0000313" key="1">
    <source>
        <dbReference type="EMBL" id="RDK87349.1"/>
    </source>
</evidence>
<dbReference type="InterPro" id="IPR036116">
    <property type="entry name" value="FN3_sf"/>
</dbReference>
<comment type="caution">
    <text evidence="1">The sequence shown here is derived from an EMBL/GenBank/DDBJ whole genome shotgun (WGS) entry which is preliminary data.</text>
</comment>